<feature type="transmembrane region" description="Helical" evidence="1">
    <location>
        <begin position="40"/>
        <end position="60"/>
    </location>
</feature>
<evidence type="ECO:0000313" key="3">
    <source>
        <dbReference type="Proteomes" id="UP000316855"/>
    </source>
</evidence>
<accession>A0A517VJQ4</accession>
<proteinExistence type="predicted"/>
<organism evidence="2 3">
    <name type="scientific">Gimesia algae</name>
    <dbReference type="NCBI Taxonomy" id="2527971"/>
    <lineage>
        <taxon>Bacteria</taxon>
        <taxon>Pseudomonadati</taxon>
        <taxon>Planctomycetota</taxon>
        <taxon>Planctomycetia</taxon>
        <taxon>Planctomycetales</taxon>
        <taxon>Planctomycetaceae</taxon>
        <taxon>Gimesia</taxon>
    </lineage>
</organism>
<dbReference type="InterPro" id="IPR045781">
    <property type="entry name" value="SxtJ"/>
</dbReference>
<dbReference type="Pfam" id="PF19588">
    <property type="entry name" value="SxtJ"/>
    <property type="match status" value="1"/>
</dbReference>
<dbReference type="AlphaFoldDB" id="A0A517VJQ4"/>
<sequence>MALAEINWKPSSRELRIFSVALGSLLALIAFVSFRASASVPLAVTLSGIAVLIALVGLMAPEKIKPVYLVWMILLFPVRWAVSCLLIALVYYLIITPIGLTLRLLGHDLVGRHFDSQTTSYWKTERRARQEQDYFRQF</sequence>
<keyword evidence="1" id="KW-0472">Membrane</keyword>
<keyword evidence="1" id="KW-1133">Transmembrane helix</keyword>
<dbReference type="RefSeq" id="WP_145231225.1">
    <property type="nucleotide sequence ID" value="NZ_CP036343.1"/>
</dbReference>
<gene>
    <name evidence="2" type="ORF">Pan161_49140</name>
</gene>
<reference evidence="2 3" key="1">
    <citation type="submission" date="2019-02" db="EMBL/GenBank/DDBJ databases">
        <title>Deep-cultivation of Planctomycetes and their phenomic and genomic characterization uncovers novel biology.</title>
        <authorList>
            <person name="Wiegand S."/>
            <person name="Jogler M."/>
            <person name="Boedeker C."/>
            <person name="Pinto D."/>
            <person name="Vollmers J."/>
            <person name="Rivas-Marin E."/>
            <person name="Kohn T."/>
            <person name="Peeters S.H."/>
            <person name="Heuer A."/>
            <person name="Rast P."/>
            <person name="Oberbeckmann S."/>
            <person name="Bunk B."/>
            <person name="Jeske O."/>
            <person name="Meyerdierks A."/>
            <person name="Storesund J.E."/>
            <person name="Kallscheuer N."/>
            <person name="Luecker S."/>
            <person name="Lage O.M."/>
            <person name="Pohl T."/>
            <person name="Merkel B.J."/>
            <person name="Hornburger P."/>
            <person name="Mueller R.-W."/>
            <person name="Bruemmer F."/>
            <person name="Labrenz M."/>
            <person name="Spormann A.M."/>
            <person name="Op den Camp H."/>
            <person name="Overmann J."/>
            <person name="Amann R."/>
            <person name="Jetten M.S.M."/>
            <person name="Mascher T."/>
            <person name="Medema M.H."/>
            <person name="Devos D.P."/>
            <person name="Kaster A.-K."/>
            <person name="Ovreas L."/>
            <person name="Rohde M."/>
            <person name="Galperin M.Y."/>
            <person name="Jogler C."/>
        </authorList>
    </citation>
    <scope>NUCLEOTIDE SEQUENCE [LARGE SCALE GENOMIC DNA]</scope>
    <source>
        <strain evidence="2 3">Pan161</strain>
    </source>
</reference>
<dbReference type="OrthoDB" id="291659at2"/>
<name>A0A517VJQ4_9PLAN</name>
<feature type="transmembrane region" description="Helical" evidence="1">
    <location>
        <begin position="67"/>
        <end position="94"/>
    </location>
</feature>
<evidence type="ECO:0000313" key="2">
    <source>
        <dbReference type="EMBL" id="QDT93237.1"/>
    </source>
</evidence>
<evidence type="ECO:0000256" key="1">
    <source>
        <dbReference type="SAM" id="Phobius"/>
    </source>
</evidence>
<dbReference type="KEGG" id="gax:Pan161_49140"/>
<dbReference type="Proteomes" id="UP000316855">
    <property type="component" value="Chromosome"/>
</dbReference>
<feature type="transmembrane region" description="Helical" evidence="1">
    <location>
        <begin position="15"/>
        <end position="34"/>
    </location>
</feature>
<keyword evidence="1" id="KW-0812">Transmembrane</keyword>
<keyword evidence="3" id="KW-1185">Reference proteome</keyword>
<protein>
    <recommendedName>
        <fullName evidence="4">SxtJ</fullName>
    </recommendedName>
</protein>
<evidence type="ECO:0008006" key="4">
    <source>
        <dbReference type="Google" id="ProtNLM"/>
    </source>
</evidence>
<dbReference type="EMBL" id="CP036343">
    <property type="protein sequence ID" value="QDT93237.1"/>
    <property type="molecule type" value="Genomic_DNA"/>
</dbReference>